<name>A0A2H9TBJ5_9ZZZZ</name>
<organism evidence="1">
    <name type="scientific">invertebrate metagenome</name>
    <dbReference type="NCBI Taxonomy" id="1711999"/>
    <lineage>
        <taxon>unclassified sequences</taxon>
        <taxon>metagenomes</taxon>
        <taxon>organismal metagenomes</taxon>
    </lineage>
</organism>
<accession>A0A2H9TBJ5</accession>
<sequence length="41" mass="4942">MPDFQKVLFILMFLITLLDKKIEEKYLYCTADELNISRIEC</sequence>
<proteinExistence type="predicted"/>
<dbReference type="AlphaFoldDB" id="A0A2H9TBJ5"/>
<dbReference type="EMBL" id="NSIT01000011">
    <property type="protein sequence ID" value="PJE80620.1"/>
    <property type="molecule type" value="Genomic_DNA"/>
</dbReference>
<protein>
    <submittedName>
        <fullName evidence="1">Uncharacterized protein</fullName>
    </submittedName>
</protein>
<comment type="caution">
    <text evidence="1">The sequence shown here is derived from an EMBL/GenBank/DDBJ whole genome shotgun (WGS) entry which is preliminary data.</text>
</comment>
<evidence type="ECO:0000313" key="1">
    <source>
        <dbReference type="EMBL" id="PJE80620.1"/>
    </source>
</evidence>
<reference evidence="1" key="1">
    <citation type="journal article" date="2017" name="Appl. Environ. Microbiol.">
        <title>Molecular characterization of an Endozoicomonas-like organism causing infection in king scallop Pecten maximus L.</title>
        <authorList>
            <person name="Cano I."/>
            <person name="van Aerle R."/>
            <person name="Ross S."/>
            <person name="Verner-Jeffreys D.W."/>
            <person name="Paley R.K."/>
            <person name="Rimmer G."/>
            <person name="Ryder D."/>
            <person name="Hooper P."/>
            <person name="Stone D."/>
            <person name="Feist S.W."/>
        </authorList>
    </citation>
    <scope>NUCLEOTIDE SEQUENCE</scope>
</reference>
<gene>
    <name evidence="1" type="ORF">CI610_00402</name>
</gene>